<dbReference type="GO" id="GO:0051119">
    <property type="term" value="F:sugar transmembrane transporter activity"/>
    <property type="evidence" value="ECO:0007669"/>
    <property type="project" value="InterPro"/>
</dbReference>
<dbReference type="InterPro" id="IPR047664">
    <property type="entry name" value="SWEET"/>
</dbReference>
<feature type="transmembrane region" description="Helical" evidence="10">
    <location>
        <begin position="67"/>
        <end position="89"/>
    </location>
</feature>
<comment type="subcellular location">
    <subcellularLocation>
        <location evidence="1">Endomembrane system</location>
        <topology evidence="1">Multi-pass membrane protein</topology>
    </subcellularLocation>
</comment>
<reference evidence="12" key="1">
    <citation type="submission" date="2025-08" db="UniProtKB">
        <authorList>
            <consortium name="RefSeq"/>
        </authorList>
    </citation>
    <scope>IDENTIFICATION</scope>
    <source>
        <tissue evidence="12">Whole body</tissue>
    </source>
</reference>
<evidence type="ECO:0000313" key="12">
    <source>
        <dbReference type="RefSeq" id="XP_026670189.1"/>
    </source>
</evidence>
<feature type="non-terminal residue" evidence="12">
    <location>
        <position position="107"/>
    </location>
</feature>
<feature type="transmembrane region" description="Helical" evidence="10">
    <location>
        <begin position="6"/>
        <end position="29"/>
    </location>
</feature>
<evidence type="ECO:0000256" key="7">
    <source>
        <dbReference type="ARBA" id="ARBA00022737"/>
    </source>
</evidence>
<organism evidence="11 12">
    <name type="scientific">Ceratina calcarata</name>
    <dbReference type="NCBI Taxonomy" id="156304"/>
    <lineage>
        <taxon>Eukaryota</taxon>
        <taxon>Metazoa</taxon>
        <taxon>Ecdysozoa</taxon>
        <taxon>Arthropoda</taxon>
        <taxon>Hexapoda</taxon>
        <taxon>Insecta</taxon>
        <taxon>Pterygota</taxon>
        <taxon>Neoptera</taxon>
        <taxon>Endopterygota</taxon>
        <taxon>Hymenoptera</taxon>
        <taxon>Apocrita</taxon>
        <taxon>Aculeata</taxon>
        <taxon>Apoidea</taxon>
        <taxon>Anthophila</taxon>
        <taxon>Apidae</taxon>
        <taxon>Ceratina</taxon>
        <taxon>Zadontomerus</taxon>
    </lineage>
</organism>
<feature type="transmembrane region" description="Helical" evidence="10">
    <location>
        <begin position="41"/>
        <end position="61"/>
    </location>
</feature>
<keyword evidence="6 10" id="KW-0812">Transmembrane</keyword>
<comment type="similarity">
    <text evidence="2">Belongs to the SWEET sugar transporter family.</text>
</comment>
<evidence type="ECO:0000256" key="4">
    <source>
        <dbReference type="ARBA" id="ARBA00022448"/>
    </source>
</evidence>
<dbReference type="Pfam" id="PF03083">
    <property type="entry name" value="MtN3_slv"/>
    <property type="match status" value="1"/>
</dbReference>
<evidence type="ECO:0000256" key="8">
    <source>
        <dbReference type="ARBA" id="ARBA00022989"/>
    </source>
</evidence>
<evidence type="ECO:0000256" key="1">
    <source>
        <dbReference type="ARBA" id="ARBA00004127"/>
    </source>
</evidence>
<keyword evidence="8 10" id="KW-1133">Transmembrane helix</keyword>
<accession>A0AAJ7S3X7</accession>
<sequence length="107" mass="11469">MGLEDYKELVGSCASICTIVQMLSGTLVCKDIYQKGSSRGFDPMPFLGGVAICILILRYGLIVGDPAMISVNVFGLLTNAIYMAVYYSYSPDRKDTLTLTGKAAAVV</sequence>
<keyword evidence="7" id="KW-0677">Repeat</keyword>
<evidence type="ECO:0000256" key="9">
    <source>
        <dbReference type="ARBA" id="ARBA00023136"/>
    </source>
</evidence>
<keyword evidence="11" id="KW-1185">Reference proteome</keyword>
<evidence type="ECO:0000256" key="2">
    <source>
        <dbReference type="ARBA" id="ARBA00007809"/>
    </source>
</evidence>
<protein>
    <recommendedName>
        <fullName evidence="3">Sugar transporter SWEET1</fullName>
    </recommendedName>
</protein>
<dbReference type="RefSeq" id="XP_026670189.1">
    <property type="nucleotide sequence ID" value="XM_026814388.1"/>
</dbReference>
<dbReference type="Proteomes" id="UP000694925">
    <property type="component" value="Unplaced"/>
</dbReference>
<dbReference type="InterPro" id="IPR004316">
    <property type="entry name" value="SWEET_rpt"/>
</dbReference>
<evidence type="ECO:0000256" key="3">
    <source>
        <dbReference type="ARBA" id="ARBA00021741"/>
    </source>
</evidence>
<evidence type="ECO:0000256" key="10">
    <source>
        <dbReference type="SAM" id="Phobius"/>
    </source>
</evidence>
<keyword evidence="4" id="KW-0813">Transport</keyword>
<dbReference type="AlphaFoldDB" id="A0AAJ7S3X7"/>
<keyword evidence="5" id="KW-0762">Sugar transport</keyword>
<dbReference type="KEGG" id="ccal:113464467"/>
<gene>
    <name evidence="12" type="primary">LOC113464467</name>
</gene>
<proteinExistence type="inferred from homology"/>
<dbReference type="GeneID" id="113464467"/>
<name>A0AAJ7S3X7_9HYME</name>
<dbReference type="PANTHER" id="PTHR10791:SF5">
    <property type="entry name" value="SUGAR TRANSPORTER SWEET"/>
    <property type="match status" value="1"/>
</dbReference>
<dbReference type="GO" id="GO:0012505">
    <property type="term" value="C:endomembrane system"/>
    <property type="evidence" value="ECO:0007669"/>
    <property type="project" value="UniProtKB-SubCell"/>
</dbReference>
<evidence type="ECO:0000256" key="5">
    <source>
        <dbReference type="ARBA" id="ARBA00022597"/>
    </source>
</evidence>
<dbReference type="Gene3D" id="1.20.1280.290">
    <property type="match status" value="1"/>
</dbReference>
<evidence type="ECO:0000256" key="6">
    <source>
        <dbReference type="ARBA" id="ARBA00022692"/>
    </source>
</evidence>
<evidence type="ECO:0000313" key="11">
    <source>
        <dbReference type="Proteomes" id="UP000694925"/>
    </source>
</evidence>
<keyword evidence="9 10" id="KW-0472">Membrane</keyword>
<dbReference type="PANTHER" id="PTHR10791">
    <property type="entry name" value="RAG1-ACTIVATING PROTEIN 1"/>
    <property type="match status" value="1"/>
</dbReference>
<dbReference type="GO" id="GO:0016020">
    <property type="term" value="C:membrane"/>
    <property type="evidence" value="ECO:0007669"/>
    <property type="project" value="InterPro"/>
</dbReference>